<organism evidence="2 3">
    <name type="scientific">[Myrmecia] bisecta</name>
    <dbReference type="NCBI Taxonomy" id="41462"/>
    <lineage>
        <taxon>Eukaryota</taxon>
        <taxon>Viridiplantae</taxon>
        <taxon>Chlorophyta</taxon>
        <taxon>core chlorophytes</taxon>
        <taxon>Trebouxiophyceae</taxon>
        <taxon>Trebouxiales</taxon>
        <taxon>Trebouxiaceae</taxon>
        <taxon>Myrmecia</taxon>
    </lineage>
</organism>
<dbReference type="SUPFAM" id="SSF51197">
    <property type="entry name" value="Clavaminate synthase-like"/>
    <property type="match status" value="1"/>
</dbReference>
<dbReference type="PANTHER" id="PTHR20883:SF49">
    <property type="entry name" value="PHYTANOYL-COA DIOXYGENASE"/>
    <property type="match status" value="1"/>
</dbReference>
<gene>
    <name evidence="2" type="ORF">WJX72_001892</name>
</gene>
<proteinExistence type="predicted"/>
<comment type="cofactor">
    <cofactor evidence="1">
        <name>Fe cation</name>
        <dbReference type="ChEBI" id="CHEBI:24875"/>
    </cofactor>
</comment>
<name>A0AAW1PKC6_9CHLO</name>
<protein>
    <recommendedName>
        <fullName evidence="4">Phytanoyl-CoA dioxygenase</fullName>
    </recommendedName>
</protein>
<dbReference type="AlphaFoldDB" id="A0AAW1PKC6"/>
<dbReference type="Gene3D" id="2.60.120.620">
    <property type="entry name" value="q2cbj1_9rhob like domain"/>
    <property type="match status" value="1"/>
</dbReference>
<sequence length="293" mass="33015">MMFQKEEEEEEGNTLSATVLDIDAPYTLTAEDVRSYHHNGFARFKNVLAPRVLDHYGATIDSEVQVADKTPLEDDKAYQQAFTQVPNLWERNATIRQFVMGKRLGRMAAELLQVDGVRVYHDQALCKEPGGGVTPWHCDHYYWPLATDKVLTAWIPLQPVPPEMGPLEFAVGSHTEDLGRSLGIGVDSEREIRRRVVEGGYSVCKDAFELGEVSFHAGWTFHRANGNHTRMPRRIMTIIFMDKDMVVTRPDNRNQWADLDRWLPGVKPGEIAASPLNPILGSLGASDLGNLRF</sequence>
<reference evidence="2 3" key="1">
    <citation type="journal article" date="2024" name="Nat. Commun.">
        <title>Phylogenomics reveals the evolutionary origins of lichenization in chlorophyte algae.</title>
        <authorList>
            <person name="Puginier C."/>
            <person name="Libourel C."/>
            <person name="Otte J."/>
            <person name="Skaloud P."/>
            <person name="Haon M."/>
            <person name="Grisel S."/>
            <person name="Petersen M."/>
            <person name="Berrin J.G."/>
            <person name="Delaux P.M."/>
            <person name="Dal Grande F."/>
            <person name="Keller J."/>
        </authorList>
    </citation>
    <scope>NUCLEOTIDE SEQUENCE [LARGE SCALE GENOMIC DNA]</scope>
    <source>
        <strain evidence="2 3">SAG 2043</strain>
    </source>
</reference>
<evidence type="ECO:0000313" key="2">
    <source>
        <dbReference type="EMBL" id="KAK9809931.1"/>
    </source>
</evidence>
<evidence type="ECO:0008006" key="4">
    <source>
        <dbReference type="Google" id="ProtNLM"/>
    </source>
</evidence>
<keyword evidence="3" id="KW-1185">Reference proteome</keyword>
<evidence type="ECO:0000256" key="1">
    <source>
        <dbReference type="ARBA" id="ARBA00001962"/>
    </source>
</evidence>
<comment type="caution">
    <text evidence="2">The sequence shown here is derived from an EMBL/GenBank/DDBJ whole genome shotgun (WGS) entry which is preliminary data.</text>
</comment>
<dbReference type="InterPro" id="IPR008775">
    <property type="entry name" value="Phytyl_CoA_dOase-like"/>
</dbReference>
<dbReference type="PANTHER" id="PTHR20883">
    <property type="entry name" value="PHYTANOYL-COA DIOXYGENASE DOMAIN CONTAINING 1"/>
    <property type="match status" value="1"/>
</dbReference>
<accession>A0AAW1PKC6</accession>
<dbReference type="Pfam" id="PF05721">
    <property type="entry name" value="PhyH"/>
    <property type="match status" value="1"/>
</dbReference>
<evidence type="ECO:0000313" key="3">
    <source>
        <dbReference type="Proteomes" id="UP001489004"/>
    </source>
</evidence>
<dbReference type="EMBL" id="JALJOR010000010">
    <property type="protein sequence ID" value="KAK9809931.1"/>
    <property type="molecule type" value="Genomic_DNA"/>
</dbReference>
<dbReference type="Proteomes" id="UP001489004">
    <property type="component" value="Unassembled WGS sequence"/>
</dbReference>